<dbReference type="GO" id="GO:0003924">
    <property type="term" value="F:GTPase activity"/>
    <property type="evidence" value="ECO:0007669"/>
    <property type="project" value="InterPro"/>
</dbReference>
<dbReference type="GO" id="GO:0032543">
    <property type="term" value="P:mitochondrial translation"/>
    <property type="evidence" value="ECO:0007669"/>
    <property type="project" value="TreeGrafter"/>
</dbReference>
<dbReference type="InterPro" id="IPR031157">
    <property type="entry name" value="G_TR_CS"/>
</dbReference>
<dbReference type="GO" id="GO:0005525">
    <property type="term" value="F:GTP binding"/>
    <property type="evidence" value="ECO:0007669"/>
    <property type="project" value="UniProtKB-KW"/>
</dbReference>
<keyword evidence="6" id="KW-1185">Reference proteome</keyword>
<dbReference type="OrthoDB" id="198619at2759"/>
<dbReference type="PROSITE" id="PS00301">
    <property type="entry name" value="G_TR_1"/>
    <property type="match status" value="1"/>
</dbReference>
<evidence type="ECO:0000313" key="6">
    <source>
        <dbReference type="Proteomes" id="UP000186922"/>
    </source>
</evidence>
<dbReference type="PROSITE" id="PS51722">
    <property type="entry name" value="G_TR_2"/>
    <property type="match status" value="1"/>
</dbReference>
<dbReference type="InterPro" id="IPR027417">
    <property type="entry name" value="P-loop_NTPase"/>
</dbReference>
<dbReference type="GO" id="GO:0005739">
    <property type="term" value="C:mitochondrion"/>
    <property type="evidence" value="ECO:0007669"/>
    <property type="project" value="TreeGrafter"/>
</dbReference>
<sequence>MIVSGQGKVWKLQRDCYRSAEFIESHRHRSCPALCDMRLCSSICGFFGGTGCRRFFSCASDAGGAQLIFRRQQSTKRKANSRLKDSQLLQETDKSRIRNIGIIAHIDAGKTTTTERMLLAAGFIRQAGEVDSGDTVMDFLPQERERGITISSAMISFPWKEHRINLIDTPGHVDFTLEVERSLLAMDGVVVILDAAKGVQAQTQTVWRQASKFGLPALVFLNKMDKAAANVDKCLAHLEKKLSLKALPLQVALDDKALHFPSLLAGRPPQDEATSVGQARQDLYERLAECDDDFAQVYLESTAEDGERRLMGRSMGKVKCMSIWCNSYGLGGC</sequence>
<dbReference type="InterPro" id="IPR005225">
    <property type="entry name" value="Small_GTP-bd"/>
</dbReference>
<feature type="domain" description="Tr-type G" evidence="4">
    <location>
        <begin position="95"/>
        <end position="333"/>
    </location>
</feature>
<evidence type="ECO:0000256" key="3">
    <source>
        <dbReference type="ARBA" id="ARBA00023134"/>
    </source>
</evidence>
<evidence type="ECO:0000256" key="2">
    <source>
        <dbReference type="ARBA" id="ARBA00022917"/>
    </source>
</evidence>
<gene>
    <name evidence="5" type="primary">RvY_18986-1</name>
    <name evidence="5" type="synonym">RvY_18986.1</name>
    <name evidence="5" type="ORF">RvY_18986</name>
</gene>
<evidence type="ECO:0000259" key="4">
    <source>
        <dbReference type="PROSITE" id="PS51722"/>
    </source>
</evidence>
<protein>
    <recommendedName>
        <fullName evidence="4">Tr-type G domain-containing protein</fullName>
    </recommendedName>
</protein>
<comment type="caution">
    <text evidence="5">The sequence shown here is derived from an EMBL/GenBank/DDBJ whole genome shotgun (WGS) entry which is preliminary data.</text>
</comment>
<accession>A0A1D1W7R8</accession>
<dbReference type="GO" id="GO:0032790">
    <property type="term" value="P:ribosome disassembly"/>
    <property type="evidence" value="ECO:0007669"/>
    <property type="project" value="TreeGrafter"/>
</dbReference>
<dbReference type="PRINTS" id="PR00315">
    <property type="entry name" value="ELONGATNFCT"/>
</dbReference>
<keyword evidence="1" id="KW-0547">Nucleotide-binding</keyword>
<dbReference type="Proteomes" id="UP000186922">
    <property type="component" value="Unassembled WGS sequence"/>
</dbReference>
<reference evidence="5 6" key="1">
    <citation type="journal article" date="2016" name="Nat. Commun.">
        <title>Extremotolerant tardigrade genome and improved radiotolerance of human cultured cells by tardigrade-unique protein.</title>
        <authorList>
            <person name="Hashimoto T."/>
            <person name="Horikawa D.D."/>
            <person name="Saito Y."/>
            <person name="Kuwahara H."/>
            <person name="Kozuka-Hata H."/>
            <person name="Shin-I T."/>
            <person name="Minakuchi Y."/>
            <person name="Ohishi K."/>
            <person name="Motoyama A."/>
            <person name="Aizu T."/>
            <person name="Enomoto A."/>
            <person name="Kondo K."/>
            <person name="Tanaka S."/>
            <person name="Hara Y."/>
            <person name="Koshikawa S."/>
            <person name="Sagara H."/>
            <person name="Miura T."/>
            <person name="Yokobori S."/>
            <person name="Miyagawa K."/>
            <person name="Suzuki Y."/>
            <person name="Kubo T."/>
            <person name="Oyama M."/>
            <person name="Kohara Y."/>
            <person name="Fujiyama A."/>
            <person name="Arakawa K."/>
            <person name="Katayama T."/>
            <person name="Toyoda A."/>
            <person name="Kunieda T."/>
        </authorList>
    </citation>
    <scope>NUCLEOTIDE SEQUENCE [LARGE SCALE GENOMIC DNA]</scope>
    <source>
        <strain evidence="5 6">YOKOZUNA-1</strain>
    </source>
</reference>
<dbReference type="EMBL" id="BDGG01000022">
    <property type="protein sequence ID" value="GAV09440.1"/>
    <property type="molecule type" value="Genomic_DNA"/>
</dbReference>
<dbReference type="AlphaFoldDB" id="A0A1D1W7R8"/>
<proteinExistence type="predicted"/>
<dbReference type="NCBIfam" id="TIGR00231">
    <property type="entry name" value="small_GTP"/>
    <property type="match status" value="1"/>
</dbReference>
<dbReference type="Pfam" id="PF00009">
    <property type="entry name" value="GTP_EFTU"/>
    <property type="match status" value="1"/>
</dbReference>
<evidence type="ECO:0000313" key="5">
    <source>
        <dbReference type="EMBL" id="GAV09440.1"/>
    </source>
</evidence>
<dbReference type="InterPro" id="IPR000795">
    <property type="entry name" value="T_Tr_GTP-bd_dom"/>
</dbReference>
<dbReference type="PANTHER" id="PTHR43261:SF1">
    <property type="entry name" value="RIBOSOME-RELEASING FACTOR 2, MITOCHONDRIAL"/>
    <property type="match status" value="1"/>
</dbReference>
<keyword evidence="3" id="KW-0342">GTP-binding</keyword>
<dbReference type="SUPFAM" id="SSF52540">
    <property type="entry name" value="P-loop containing nucleoside triphosphate hydrolases"/>
    <property type="match status" value="1"/>
</dbReference>
<organism evidence="5 6">
    <name type="scientific">Ramazzottius varieornatus</name>
    <name type="common">Water bear</name>
    <name type="synonym">Tardigrade</name>
    <dbReference type="NCBI Taxonomy" id="947166"/>
    <lineage>
        <taxon>Eukaryota</taxon>
        <taxon>Metazoa</taxon>
        <taxon>Ecdysozoa</taxon>
        <taxon>Tardigrada</taxon>
        <taxon>Eutardigrada</taxon>
        <taxon>Parachela</taxon>
        <taxon>Hypsibioidea</taxon>
        <taxon>Ramazzottiidae</taxon>
        <taxon>Ramazzottius</taxon>
    </lineage>
</organism>
<dbReference type="STRING" id="947166.A0A1D1W7R8"/>
<name>A0A1D1W7R8_RAMVA</name>
<keyword evidence="2" id="KW-0648">Protein biosynthesis</keyword>
<dbReference type="PANTHER" id="PTHR43261">
    <property type="entry name" value="TRANSLATION ELONGATION FACTOR G-RELATED"/>
    <property type="match status" value="1"/>
</dbReference>
<evidence type="ECO:0000256" key="1">
    <source>
        <dbReference type="ARBA" id="ARBA00022741"/>
    </source>
</evidence>
<dbReference type="Gene3D" id="3.40.50.300">
    <property type="entry name" value="P-loop containing nucleotide triphosphate hydrolases"/>
    <property type="match status" value="1"/>
</dbReference>